<gene>
    <name evidence="1" type="ORF">RHMOL_Rhmol02G0182500</name>
</gene>
<evidence type="ECO:0000313" key="2">
    <source>
        <dbReference type="Proteomes" id="UP001062846"/>
    </source>
</evidence>
<keyword evidence="2" id="KW-1185">Reference proteome</keyword>
<reference evidence="1" key="1">
    <citation type="submission" date="2022-02" db="EMBL/GenBank/DDBJ databases">
        <title>Plant Genome Project.</title>
        <authorList>
            <person name="Zhang R.-G."/>
        </authorList>
    </citation>
    <scope>NUCLEOTIDE SEQUENCE</scope>
    <source>
        <strain evidence="1">AT1</strain>
    </source>
</reference>
<organism evidence="1 2">
    <name type="scientific">Rhododendron molle</name>
    <name type="common">Chinese azalea</name>
    <name type="synonym">Azalea mollis</name>
    <dbReference type="NCBI Taxonomy" id="49168"/>
    <lineage>
        <taxon>Eukaryota</taxon>
        <taxon>Viridiplantae</taxon>
        <taxon>Streptophyta</taxon>
        <taxon>Embryophyta</taxon>
        <taxon>Tracheophyta</taxon>
        <taxon>Spermatophyta</taxon>
        <taxon>Magnoliopsida</taxon>
        <taxon>eudicotyledons</taxon>
        <taxon>Gunneridae</taxon>
        <taxon>Pentapetalae</taxon>
        <taxon>asterids</taxon>
        <taxon>Ericales</taxon>
        <taxon>Ericaceae</taxon>
        <taxon>Ericoideae</taxon>
        <taxon>Rhodoreae</taxon>
        <taxon>Rhododendron</taxon>
    </lineage>
</organism>
<comment type="caution">
    <text evidence="1">The sequence shown here is derived from an EMBL/GenBank/DDBJ whole genome shotgun (WGS) entry which is preliminary data.</text>
</comment>
<name>A0ACC0PRY6_RHOML</name>
<protein>
    <submittedName>
        <fullName evidence="1">Uncharacterized protein</fullName>
    </submittedName>
</protein>
<proteinExistence type="predicted"/>
<dbReference type="Proteomes" id="UP001062846">
    <property type="component" value="Chromosome 2"/>
</dbReference>
<evidence type="ECO:0000313" key="1">
    <source>
        <dbReference type="EMBL" id="KAI8568230.1"/>
    </source>
</evidence>
<accession>A0ACC0PRY6</accession>
<dbReference type="EMBL" id="CM046389">
    <property type="protein sequence ID" value="KAI8568230.1"/>
    <property type="molecule type" value="Genomic_DNA"/>
</dbReference>
<sequence>MAEHGNKEGGGEVVDQPEDRGGPMTVEETDQTMVERVRIKGADIGGGGDGDQGREQEAVGGEEHRAIEPEPRAMDEAGAVGPRVDPEGSSTTVEGSPAVWGSDVVSDSGTIGDDTGPNKSPPRGSDKGKGAVIEEEQTTENVTVEIREENIAFRPLVIAATSSSHVPFTFDDIAEHTPNKILAKLLEDNPTIREYVLKAKED</sequence>